<feature type="region of interest" description="Disordered" evidence="1">
    <location>
        <begin position="36"/>
        <end position="60"/>
    </location>
</feature>
<evidence type="ECO:0000313" key="5">
    <source>
        <dbReference type="Proteomes" id="UP000237271"/>
    </source>
</evidence>
<dbReference type="AlphaFoldDB" id="A0A2P4Y4S7"/>
<dbReference type="InterPro" id="IPR025898">
    <property type="entry name" value="Tc3_transposase_DNA-bd_dom"/>
</dbReference>
<dbReference type="InterPro" id="IPR052338">
    <property type="entry name" value="Transposase_5"/>
</dbReference>
<dbReference type="PANTHER" id="PTHR23022">
    <property type="entry name" value="TRANSPOSABLE ELEMENT-RELATED"/>
    <property type="match status" value="1"/>
</dbReference>
<sequence>MGRGKTLTDQEYWWVIGLHDGGVSLHEIARKTGRSRTSVRKAITAERGPAPDSGDSGTRAGRQPILLRLLIRTAAAGDQFAAELKAKLGLKASVRTIQRVLQRVDHLEYTKMDRTLPLTAAHKAARMKWAEVRRKKFNLDGPDGFKFYWRDIRRPLQSYLQRQNGGGSVMVWGAFSAEGKSKLVFLKGRQNSGDYIYTISEYMLPFAHSNHGTDFVFQQDNASIHASRETTHFLKEMEVETMVWPARSPDCNPIENVWSGMAARVYVHGRQYSATDQLEIAIQAAWDSIEQAYLQKLVESMPRRCLAVIKKK</sequence>
<evidence type="ECO:0000259" key="3">
    <source>
        <dbReference type="Pfam" id="PF13358"/>
    </source>
</evidence>
<dbReference type="Gene3D" id="1.10.10.60">
    <property type="entry name" value="Homeodomain-like"/>
    <property type="match status" value="1"/>
</dbReference>
<reference evidence="4 5" key="1">
    <citation type="journal article" date="2017" name="Genome Biol. Evol.">
        <title>Phytophthora megakarya and P. palmivora, closely related causal agents of cacao black pod rot, underwent increases in genome sizes and gene numbers by different mechanisms.</title>
        <authorList>
            <person name="Ali S.S."/>
            <person name="Shao J."/>
            <person name="Lary D.J."/>
            <person name="Kronmiller B."/>
            <person name="Shen D."/>
            <person name="Strem M.D."/>
            <person name="Amoako-Attah I."/>
            <person name="Akrofi A.Y."/>
            <person name="Begoude B.A."/>
            <person name="Ten Hoopen G.M."/>
            <person name="Coulibaly K."/>
            <person name="Kebe B.I."/>
            <person name="Melnick R.L."/>
            <person name="Guiltinan M.J."/>
            <person name="Tyler B.M."/>
            <person name="Meinhardt L.W."/>
            <person name="Bailey B.A."/>
        </authorList>
    </citation>
    <scope>NUCLEOTIDE SEQUENCE [LARGE SCALE GENOMIC DNA]</scope>
    <source>
        <strain evidence="5">sbr112.9</strain>
    </source>
</reference>
<dbReference type="PANTHER" id="PTHR23022:SF129">
    <property type="entry name" value="TRANSPOSABLE ELEMENT TC3 TRANSPOSASE"/>
    <property type="match status" value="1"/>
</dbReference>
<dbReference type="InterPro" id="IPR038717">
    <property type="entry name" value="Tc1-like_DDE_dom"/>
</dbReference>
<protein>
    <submittedName>
        <fullName evidence="4">Retroelement</fullName>
    </submittedName>
</protein>
<organism evidence="4 5">
    <name type="scientific">Phytophthora palmivora</name>
    <dbReference type="NCBI Taxonomy" id="4796"/>
    <lineage>
        <taxon>Eukaryota</taxon>
        <taxon>Sar</taxon>
        <taxon>Stramenopiles</taxon>
        <taxon>Oomycota</taxon>
        <taxon>Peronosporomycetes</taxon>
        <taxon>Peronosporales</taxon>
        <taxon>Peronosporaceae</taxon>
        <taxon>Phytophthora</taxon>
    </lineage>
</organism>
<dbReference type="Pfam" id="PF11427">
    <property type="entry name" value="HTH_Tnp_Tc3_1"/>
    <property type="match status" value="1"/>
</dbReference>
<feature type="domain" description="Tc3 transposase DNA binding" evidence="2">
    <location>
        <begin position="3"/>
        <end position="41"/>
    </location>
</feature>
<evidence type="ECO:0000259" key="2">
    <source>
        <dbReference type="Pfam" id="PF11427"/>
    </source>
</evidence>
<name>A0A2P4Y4S7_9STRA</name>
<dbReference type="Proteomes" id="UP000237271">
    <property type="component" value="Unassembled WGS sequence"/>
</dbReference>
<dbReference type="OrthoDB" id="118472at2759"/>
<accession>A0A2P4Y4S7</accession>
<dbReference type="InterPro" id="IPR036397">
    <property type="entry name" value="RNaseH_sf"/>
</dbReference>
<evidence type="ECO:0000313" key="4">
    <source>
        <dbReference type="EMBL" id="POM72783.1"/>
    </source>
</evidence>
<dbReference type="Pfam" id="PF13358">
    <property type="entry name" value="DDE_3"/>
    <property type="match status" value="1"/>
</dbReference>
<keyword evidence="5" id="KW-1185">Reference proteome</keyword>
<proteinExistence type="predicted"/>
<dbReference type="Gene3D" id="3.30.420.10">
    <property type="entry name" value="Ribonuclease H-like superfamily/Ribonuclease H"/>
    <property type="match status" value="1"/>
</dbReference>
<gene>
    <name evidence="4" type="ORF">PHPALM_10448</name>
</gene>
<dbReference type="GO" id="GO:0003677">
    <property type="term" value="F:DNA binding"/>
    <property type="evidence" value="ECO:0007669"/>
    <property type="project" value="InterPro"/>
</dbReference>
<feature type="domain" description="Tc1-like transposase DDE" evidence="3">
    <location>
        <begin position="137"/>
        <end position="278"/>
    </location>
</feature>
<dbReference type="EMBL" id="NCKW01005482">
    <property type="protein sequence ID" value="POM72783.1"/>
    <property type="molecule type" value="Genomic_DNA"/>
</dbReference>
<comment type="caution">
    <text evidence="4">The sequence shown here is derived from an EMBL/GenBank/DDBJ whole genome shotgun (WGS) entry which is preliminary data.</text>
</comment>
<evidence type="ECO:0000256" key="1">
    <source>
        <dbReference type="SAM" id="MobiDB-lite"/>
    </source>
</evidence>